<dbReference type="EMBL" id="QGNW01000362">
    <property type="protein sequence ID" value="RVW74854.1"/>
    <property type="molecule type" value="Genomic_DNA"/>
</dbReference>
<organism evidence="2 3">
    <name type="scientific">Vitis vinifera</name>
    <name type="common">Grape</name>
    <dbReference type="NCBI Taxonomy" id="29760"/>
    <lineage>
        <taxon>Eukaryota</taxon>
        <taxon>Viridiplantae</taxon>
        <taxon>Streptophyta</taxon>
        <taxon>Embryophyta</taxon>
        <taxon>Tracheophyta</taxon>
        <taxon>Spermatophyta</taxon>
        <taxon>Magnoliopsida</taxon>
        <taxon>eudicotyledons</taxon>
        <taxon>Gunneridae</taxon>
        <taxon>Pentapetalae</taxon>
        <taxon>rosids</taxon>
        <taxon>Vitales</taxon>
        <taxon>Vitaceae</taxon>
        <taxon>Viteae</taxon>
        <taxon>Vitis</taxon>
    </lineage>
</organism>
<dbReference type="InterPro" id="IPR054722">
    <property type="entry name" value="PolX-like_BBD"/>
</dbReference>
<evidence type="ECO:0000259" key="1">
    <source>
        <dbReference type="Pfam" id="PF22936"/>
    </source>
</evidence>
<dbReference type="AlphaFoldDB" id="A0A438GRL2"/>
<reference evidence="2 3" key="1">
    <citation type="journal article" date="2018" name="PLoS Genet.">
        <title>Population sequencing reveals clonal diversity and ancestral inbreeding in the grapevine cultivar Chardonnay.</title>
        <authorList>
            <person name="Roach M.J."/>
            <person name="Johnson D.L."/>
            <person name="Bohlmann J."/>
            <person name="van Vuuren H.J."/>
            <person name="Jones S.J."/>
            <person name="Pretorius I.S."/>
            <person name="Schmidt S.A."/>
            <person name="Borneman A.R."/>
        </authorList>
    </citation>
    <scope>NUCLEOTIDE SEQUENCE [LARGE SCALE GENOMIC DNA]</scope>
    <source>
        <strain evidence="3">cv. Chardonnay</strain>
        <tissue evidence="2">Leaf</tissue>
    </source>
</reference>
<protein>
    <recommendedName>
        <fullName evidence="1">Retrovirus-related Pol polyprotein from transposon TNT 1-94-like beta-barrel domain-containing protein</fullName>
    </recommendedName>
</protein>
<proteinExistence type="predicted"/>
<dbReference type="Proteomes" id="UP000288805">
    <property type="component" value="Unassembled WGS sequence"/>
</dbReference>
<dbReference type="Pfam" id="PF22936">
    <property type="entry name" value="Pol_BBD"/>
    <property type="match status" value="1"/>
</dbReference>
<name>A0A438GRL2_VITVI</name>
<gene>
    <name evidence="2" type="ORF">CK203_053827</name>
</gene>
<accession>A0A438GRL2</accession>
<evidence type="ECO:0000313" key="2">
    <source>
        <dbReference type="EMBL" id="RVW74854.1"/>
    </source>
</evidence>
<comment type="caution">
    <text evidence="2">The sequence shown here is derived from an EMBL/GenBank/DDBJ whole genome shotgun (WGS) entry which is preliminary data.</text>
</comment>
<evidence type="ECO:0000313" key="3">
    <source>
        <dbReference type="Proteomes" id="UP000288805"/>
    </source>
</evidence>
<feature type="domain" description="Retrovirus-related Pol polyprotein from transposon TNT 1-94-like beta-barrel" evidence="1">
    <location>
        <begin position="101"/>
        <end position="174"/>
    </location>
</feature>
<sequence length="197" mass="22136">MLKIVLEATWSDTDFEESASTASKDARFLEFEHHSLIEKNNALTQEIKNNKLSSFMNENFHIGTKVLNEILDKCKTHGDKRGLSYIKRDETPFSGEAVFVKDSGCSKHMIGDKSSLTSFENYNDRVVTFGEGSLAHVKGKGSIAIFGCPKLDEVLYIEGLKANHLSISQMCDKDHKVNFHQDLCKIVNKEGNVVIDY</sequence>